<dbReference type="RefSeq" id="XP_018391681.1">
    <property type="nucleotide sequence ID" value="XM_018524057.1"/>
</dbReference>
<evidence type="ECO:0000313" key="3">
    <source>
        <dbReference type="Proteomes" id="UP000077248"/>
    </source>
</evidence>
<keyword evidence="1" id="KW-1133">Transmembrane helix</keyword>
<reference evidence="2 3" key="1">
    <citation type="submission" date="2016-05" db="EMBL/GenBank/DDBJ databases">
        <title>Comparative analysis of secretome profiles of manganese(II)-oxidizing ascomycete fungi.</title>
        <authorList>
            <consortium name="DOE Joint Genome Institute"/>
            <person name="Zeiner C.A."/>
            <person name="Purvine S.O."/>
            <person name="Zink E.M."/>
            <person name="Wu S."/>
            <person name="Pasa-Tolic L."/>
            <person name="Chaput D.L."/>
            <person name="Haridas S."/>
            <person name="Grigoriev I.V."/>
            <person name="Santelli C.M."/>
            <person name="Hansel C.M."/>
        </authorList>
    </citation>
    <scope>NUCLEOTIDE SEQUENCE [LARGE SCALE GENOMIC DNA]</scope>
    <source>
        <strain evidence="2 3">SRC1lrK2f</strain>
    </source>
</reference>
<sequence length="64" mass="7390">MSRVKLRRRLRRNLCSSSLLMKHVSRSRKTKDELRCLHATFVSVVGAHLTIMTVAILFNSTLHL</sequence>
<keyword evidence="1" id="KW-0812">Transmembrane</keyword>
<proteinExistence type="predicted"/>
<feature type="transmembrane region" description="Helical" evidence="1">
    <location>
        <begin position="36"/>
        <end position="58"/>
    </location>
</feature>
<dbReference type="EMBL" id="KV441469">
    <property type="protein sequence ID" value="OAG26260.1"/>
    <property type="molecule type" value="Genomic_DNA"/>
</dbReference>
<keyword evidence="3" id="KW-1185">Reference proteome</keyword>
<dbReference type="GeneID" id="29109651"/>
<dbReference type="VEuPathDB" id="FungiDB:CC77DRAFT_1015579"/>
<evidence type="ECO:0000313" key="2">
    <source>
        <dbReference type="EMBL" id="OAG26260.1"/>
    </source>
</evidence>
<evidence type="ECO:0000256" key="1">
    <source>
        <dbReference type="SAM" id="Phobius"/>
    </source>
</evidence>
<dbReference type="Proteomes" id="UP000077248">
    <property type="component" value="Unassembled WGS sequence"/>
</dbReference>
<accession>A0A177E4B4</accession>
<dbReference type="KEGG" id="aalt:CC77DRAFT_1015579"/>
<name>A0A177E4B4_ALTAL</name>
<dbReference type="AlphaFoldDB" id="A0A177E4B4"/>
<gene>
    <name evidence="2" type="ORF">CC77DRAFT_1015579</name>
</gene>
<protein>
    <submittedName>
        <fullName evidence="2">Uncharacterized protein</fullName>
    </submittedName>
</protein>
<keyword evidence="1" id="KW-0472">Membrane</keyword>
<organism evidence="2 3">
    <name type="scientific">Alternaria alternata</name>
    <name type="common">Alternaria rot fungus</name>
    <name type="synonym">Torula alternata</name>
    <dbReference type="NCBI Taxonomy" id="5599"/>
    <lineage>
        <taxon>Eukaryota</taxon>
        <taxon>Fungi</taxon>
        <taxon>Dikarya</taxon>
        <taxon>Ascomycota</taxon>
        <taxon>Pezizomycotina</taxon>
        <taxon>Dothideomycetes</taxon>
        <taxon>Pleosporomycetidae</taxon>
        <taxon>Pleosporales</taxon>
        <taxon>Pleosporineae</taxon>
        <taxon>Pleosporaceae</taxon>
        <taxon>Alternaria</taxon>
        <taxon>Alternaria sect. Alternaria</taxon>
        <taxon>Alternaria alternata complex</taxon>
    </lineage>
</organism>